<feature type="binding site" evidence="1">
    <location>
        <position position="237"/>
    </location>
    <ligand>
        <name>ATP</name>
        <dbReference type="ChEBI" id="CHEBI:30616"/>
    </ligand>
</feature>
<dbReference type="AlphaFoldDB" id="A0A929RYI2"/>
<dbReference type="InterPro" id="IPR036597">
    <property type="entry name" value="Fido-like_dom_sf"/>
</dbReference>
<sequence>MDMGKSYNIPSLPLNFDIESKDILRQVNRANRALAELKGIAATIPNETILISTLTLQEAKDSSEIENIVTTQDDLYKAEIDIEKQLITAATKEVLKYREALQRGFELVRKDSLLTNSRIKDIQMHLEGNRAGFRSQAGTTLKNSKGEIVYIPPQSIDEIERSMANLEAFINHPAMCEVDPLIKMAIIHHQFESIHPFYDGNGRTGRIINVLYLVINGLLDLPILYLSRYITQNKSQYYSLIQAIRDKDENNALEWEEWVLFILKGVEQTARDTIRLVRGISKLMQEYKQILRPLFGKNYKHELLNNLFYHPYTKIEFMQRDLMVQRKTASKYLNKMVDEGVLIVVKIGRENYYINQALVALFLNQGSTNPRQDETIESVIDSQSAL</sequence>
<dbReference type="InterPro" id="IPR025758">
    <property type="entry name" value="Fic/DOC_N"/>
</dbReference>
<evidence type="ECO:0000313" key="6">
    <source>
        <dbReference type="Proteomes" id="UP000704068"/>
    </source>
</evidence>
<dbReference type="InterPro" id="IPR003812">
    <property type="entry name" value="Fido"/>
</dbReference>
<dbReference type="InterPro" id="IPR018247">
    <property type="entry name" value="EF_Hand_1_Ca_BS"/>
</dbReference>
<dbReference type="SUPFAM" id="SSF140931">
    <property type="entry name" value="Fic-like"/>
    <property type="match status" value="1"/>
</dbReference>
<evidence type="ECO:0000256" key="1">
    <source>
        <dbReference type="PIRSR" id="PIRSR038925-1"/>
    </source>
</evidence>
<dbReference type="Gene3D" id="1.10.3290.10">
    <property type="entry name" value="Fido-like domain"/>
    <property type="match status" value="1"/>
</dbReference>
<organism evidence="5 6">
    <name type="scientific">Alloprevotella tannerae</name>
    <dbReference type="NCBI Taxonomy" id="76122"/>
    <lineage>
        <taxon>Bacteria</taxon>
        <taxon>Pseudomonadati</taxon>
        <taxon>Bacteroidota</taxon>
        <taxon>Bacteroidia</taxon>
        <taxon>Bacteroidales</taxon>
        <taxon>Prevotellaceae</taxon>
        <taxon>Alloprevotella</taxon>
    </lineage>
</organism>
<dbReference type="Pfam" id="PF02661">
    <property type="entry name" value="Fic"/>
    <property type="match status" value="1"/>
</dbReference>
<feature type="domain" description="Fido" evidence="4">
    <location>
        <begin position="114"/>
        <end position="264"/>
    </location>
</feature>
<dbReference type="PANTHER" id="PTHR13504">
    <property type="entry name" value="FIDO DOMAIN-CONTAINING PROTEIN DDB_G0283145"/>
    <property type="match status" value="1"/>
</dbReference>
<dbReference type="EMBL" id="JABZGR010000012">
    <property type="protein sequence ID" value="MBF0970409.1"/>
    <property type="molecule type" value="Genomic_DNA"/>
</dbReference>
<feature type="binding site" evidence="3">
    <location>
        <begin position="199"/>
        <end position="206"/>
    </location>
    <ligand>
        <name>ATP</name>
        <dbReference type="ChEBI" id="CHEBI:30616"/>
    </ligand>
</feature>
<dbReference type="InterPro" id="IPR048770">
    <property type="entry name" value="SoFic-like_C"/>
</dbReference>
<dbReference type="GO" id="GO:0005524">
    <property type="term" value="F:ATP binding"/>
    <property type="evidence" value="ECO:0007669"/>
    <property type="project" value="UniProtKB-KW"/>
</dbReference>
<accession>A0A929RYI2</accession>
<dbReference type="Pfam" id="PF13784">
    <property type="entry name" value="Fic_N"/>
    <property type="match status" value="1"/>
</dbReference>
<keyword evidence="1" id="KW-0547">Nucleotide-binding</keyword>
<feature type="binding site" evidence="1">
    <location>
        <begin position="200"/>
        <end position="206"/>
    </location>
    <ligand>
        <name>ATP</name>
        <dbReference type="ChEBI" id="CHEBI:30616"/>
    </ligand>
</feature>
<dbReference type="Pfam" id="PF21248">
    <property type="entry name" value="SoFic-like_C"/>
    <property type="match status" value="1"/>
</dbReference>
<evidence type="ECO:0000259" key="4">
    <source>
        <dbReference type="PROSITE" id="PS51459"/>
    </source>
</evidence>
<dbReference type="Proteomes" id="UP000704068">
    <property type="component" value="Unassembled WGS sequence"/>
</dbReference>
<feature type="active site" evidence="2">
    <location>
        <position position="195"/>
    </location>
</feature>
<dbReference type="RefSeq" id="WP_303763812.1">
    <property type="nucleotide sequence ID" value="NZ_JABZGR010000012.1"/>
</dbReference>
<protein>
    <submittedName>
        <fullName evidence="5">Fic family protein</fullName>
    </submittedName>
</protein>
<dbReference type="InterPro" id="IPR040198">
    <property type="entry name" value="Fido_containing"/>
</dbReference>
<evidence type="ECO:0000256" key="3">
    <source>
        <dbReference type="PIRSR" id="PIRSR640198-2"/>
    </source>
</evidence>
<dbReference type="PROSITE" id="PS00018">
    <property type="entry name" value="EF_HAND_1"/>
    <property type="match status" value="1"/>
</dbReference>
<feature type="binding site" evidence="1">
    <location>
        <position position="66"/>
    </location>
    <ligand>
        <name>ATP</name>
        <dbReference type="ChEBI" id="CHEBI:30616"/>
    </ligand>
</feature>
<gene>
    <name evidence="5" type="ORF">HXK21_05145</name>
</gene>
<dbReference type="InterPro" id="IPR026287">
    <property type="entry name" value="SoFic-like"/>
</dbReference>
<comment type="caution">
    <text evidence="5">The sequence shown here is derived from an EMBL/GenBank/DDBJ whole genome shotgun (WGS) entry which is preliminary data.</text>
</comment>
<reference evidence="5" key="1">
    <citation type="submission" date="2020-04" db="EMBL/GenBank/DDBJ databases">
        <title>Deep metagenomics examines the oral microbiome during advanced dental caries in children, revealing novel taxa and co-occurrences with host molecules.</title>
        <authorList>
            <person name="Baker J.L."/>
            <person name="Morton J.T."/>
            <person name="Dinis M."/>
            <person name="Alvarez R."/>
            <person name="Tran N.C."/>
            <person name="Knight R."/>
            <person name="Edlund A."/>
        </authorList>
    </citation>
    <scope>NUCLEOTIDE SEQUENCE</scope>
    <source>
        <strain evidence="5">JCVI_34_bin.1</strain>
    </source>
</reference>
<evidence type="ECO:0000256" key="2">
    <source>
        <dbReference type="PIRSR" id="PIRSR640198-1"/>
    </source>
</evidence>
<name>A0A929RYI2_9BACT</name>
<evidence type="ECO:0000313" key="5">
    <source>
        <dbReference type="EMBL" id="MBF0970409.1"/>
    </source>
</evidence>
<dbReference type="PIRSF" id="PIRSF038925">
    <property type="entry name" value="AMP-prot_trans"/>
    <property type="match status" value="1"/>
</dbReference>
<feature type="binding site" evidence="3">
    <location>
        <begin position="237"/>
        <end position="238"/>
    </location>
    <ligand>
        <name>ATP</name>
        <dbReference type="ChEBI" id="CHEBI:30616"/>
    </ligand>
</feature>
<keyword evidence="1" id="KW-0067">ATP-binding</keyword>
<proteinExistence type="predicted"/>
<feature type="binding site" evidence="1">
    <location>
        <position position="195"/>
    </location>
    <ligand>
        <name>ATP</name>
        <dbReference type="ChEBI" id="CHEBI:30616"/>
    </ligand>
</feature>
<dbReference type="PROSITE" id="PS51459">
    <property type="entry name" value="FIDO"/>
    <property type="match status" value="1"/>
</dbReference>
<dbReference type="PANTHER" id="PTHR13504:SF35">
    <property type="entry name" value="PROTEIN ADENYLYLTRANSFERASE SOFIC"/>
    <property type="match status" value="1"/>
</dbReference>